<reference evidence="1" key="1">
    <citation type="submission" date="2021-08" db="EMBL/GenBank/DDBJ databases">
        <title>The first chromosome-level gecko genome reveals the dynamic sex chromosomes of Neotropical dwarf geckos (Sphaerodactylidae: Sphaerodactylus).</title>
        <authorList>
            <person name="Pinto B.J."/>
            <person name="Keating S.E."/>
            <person name="Gamble T."/>
        </authorList>
    </citation>
    <scope>NUCLEOTIDE SEQUENCE</scope>
    <source>
        <strain evidence="1">TG3544</strain>
    </source>
</reference>
<sequence length="235" mass="25916">MLDEGVGKRVQTLLRSEMPPVQFKLLGTLRMLIDGQVETNLQHRSALNSILKIILRAEAAEEMGQDPMLLSRLVHWCDSKDHAGVCGEANRLLASLLRHSRSPEVVKAIQEAQGVKHLVSMATSEHAIMQNEALISLAIASAISLENIEEGYKEAQLVQNIHKLLQAESTGPEVKYNAIGLLCSLLNSAELRREAEEDQMKATLETLCGHSNGNVAKQALMALQILNEEPRLFEP</sequence>
<protein>
    <submittedName>
        <fullName evidence="1">Uncharacterized protein</fullName>
    </submittedName>
</protein>
<accession>A0ACB8F8R6</accession>
<organism evidence="1 2">
    <name type="scientific">Sphaerodactylus townsendi</name>
    <dbReference type="NCBI Taxonomy" id="933632"/>
    <lineage>
        <taxon>Eukaryota</taxon>
        <taxon>Metazoa</taxon>
        <taxon>Chordata</taxon>
        <taxon>Craniata</taxon>
        <taxon>Vertebrata</taxon>
        <taxon>Euteleostomi</taxon>
        <taxon>Lepidosauria</taxon>
        <taxon>Squamata</taxon>
        <taxon>Bifurcata</taxon>
        <taxon>Gekkota</taxon>
        <taxon>Sphaerodactylidae</taxon>
        <taxon>Sphaerodactylus</taxon>
    </lineage>
</organism>
<comment type="caution">
    <text evidence="1">The sequence shown here is derived from an EMBL/GenBank/DDBJ whole genome shotgun (WGS) entry which is preliminary data.</text>
</comment>
<evidence type="ECO:0000313" key="1">
    <source>
        <dbReference type="EMBL" id="KAH8001388.1"/>
    </source>
</evidence>
<dbReference type="EMBL" id="CM037621">
    <property type="protein sequence ID" value="KAH8001388.1"/>
    <property type="molecule type" value="Genomic_DNA"/>
</dbReference>
<keyword evidence="2" id="KW-1185">Reference proteome</keyword>
<proteinExistence type="predicted"/>
<gene>
    <name evidence="1" type="ORF">K3G42_005428</name>
</gene>
<dbReference type="Proteomes" id="UP000827872">
    <property type="component" value="Linkage Group LG08"/>
</dbReference>
<evidence type="ECO:0000313" key="2">
    <source>
        <dbReference type="Proteomes" id="UP000827872"/>
    </source>
</evidence>
<name>A0ACB8F8R6_9SAUR</name>